<dbReference type="AlphaFoldDB" id="A0A2K8T573"/>
<sequence>MRMGHWAWGIGHWALGIGHWALGIENRQRGKTLLSYFLILPSPFLLPDATRTVELRATQAQYKCPMPHAPYPIPKPC</sequence>
<dbReference type="KEGG" id="nfl:COO91_09005"/>
<protein>
    <submittedName>
        <fullName evidence="1">rRNA small subunit methyltransferase H</fullName>
    </submittedName>
</protein>
<keyword evidence="1" id="KW-0489">Methyltransferase</keyword>
<keyword evidence="2" id="KW-1185">Reference proteome</keyword>
<evidence type="ECO:0000313" key="2">
    <source>
        <dbReference type="Proteomes" id="UP000232003"/>
    </source>
</evidence>
<dbReference type="Proteomes" id="UP000232003">
    <property type="component" value="Chromosome"/>
</dbReference>
<dbReference type="GO" id="GO:0008168">
    <property type="term" value="F:methyltransferase activity"/>
    <property type="evidence" value="ECO:0007669"/>
    <property type="project" value="UniProtKB-KW"/>
</dbReference>
<dbReference type="EMBL" id="CP024785">
    <property type="protein sequence ID" value="AUB42856.1"/>
    <property type="molecule type" value="Genomic_DNA"/>
</dbReference>
<proteinExistence type="predicted"/>
<organism evidence="1 2">
    <name type="scientific">Nostoc flagelliforme CCNUN1</name>
    <dbReference type="NCBI Taxonomy" id="2038116"/>
    <lineage>
        <taxon>Bacteria</taxon>
        <taxon>Bacillati</taxon>
        <taxon>Cyanobacteriota</taxon>
        <taxon>Cyanophyceae</taxon>
        <taxon>Nostocales</taxon>
        <taxon>Nostocaceae</taxon>
        <taxon>Nostoc</taxon>
    </lineage>
</organism>
<dbReference type="GO" id="GO:0032259">
    <property type="term" value="P:methylation"/>
    <property type="evidence" value="ECO:0007669"/>
    <property type="project" value="UniProtKB-KW"/>
</dbReference>
<gene>
    <name evidence="1" type="ORF">COO91_09005</name>
</gene>
<name>A0A2K8T573_9NOSO</name>
<accession>A0A2K8T573</accession>
<reference evidence="1 2" key="1">
    <citation type="submission" date="2017-11" db="EMBL/GenBank/DDBJ databases">
        <title>Complete genome of a free-living desiccation-tolerant cyanobacterium and its photosynthetic adaptation to extreme terrestrial habitat.</title>
        <authorList>
            <person name="Shang J."/>
        </authorList>
    </citation>
    <scope>NUCLEOTIDE SEQUENCE [LARGE SCALE GENOMIC DNA]</scope>
    <source>
        <strain evidence="1 2">CCNUN1</strain>
    </source>
</reference>
<evidence type="ECO:0000313" key="1">
    <source>
        <dbReference type="EMBL" id="AUB42856.1"/>
    </source>
</evidence>
<keyword evidence="1" id="KW-0808">Transferase</keyword>